<keyword evidence="4" id="KW-1133">Transmembrane helix</keyword>
<evidence type="ECO:0000313" key="8">
    <source>
        <dbReference type="Proteomes" id="UP000007879"/>
    </source>
</evidence>
<dbReference type="PANTHER" id="PTHR20910">
    <property type="entry name" value="AGAP001623-PA"/>
    <property type="match status" value="1"/>
</dbReference>
<feature type="domain" description="SH3" evidence="6">
    <location>
        <begin position="1123"/>
        <end position="1182"/>
    </location>
</feature>
<dbReference type="Pfam" id="PF00080">
    <property type="entry name" value="Sod_Cu"/>
    <property type="match status" value="3"/>
</dbReference>
<feature type="domain" description="SH3" evidence="6">
    <location>
        <begin position="873"/>
        <end position="934"/>
    </location>
</feature>
<feature type="compositionally biased region" description="Pro residues" evidence="3">
    <location>
        <begin position="1616"/>
        <end position="1625"/>
    </location>
</feature>
<evidence type="ECO:0000256" key="1">
    <source>
        <dbReference type="ARBA" id="ARBA00022443"/>
    </source>
</evidence>
<dbReference type="GO" id="GO:0046872">
    <property type="term" value="F:metal ion binding"/>
    <property type="evidence" value="ECO:0007669"/>
    <property type="project" value="InterPro"/>
</dbReference>
<keyword evidence="1 2" id="KW-0728">SH3 domain</keyword>
<dbReference type="GO" id="GO:0006801">
    <property type="term" value="P:superoxide metabolic process"/>
    <property type="evidence" value="ECO:0007669"/>
    <property type="project" value="InterPro"/>
</dbReference>
<feature type="compositionally biased region" description="Low complexity" evidence="3">
    <location>
        <begin position="1413"/>
        <end position="1422"/>
    </location>
</feature>
<dbReference type="Pfam" id="PF00018">
    <property type="entry name" value="SH3_1"/>
    <property type="match status" value="2"/>
</dbReference>
<feature type="chain" id="PRO_5012168775" description="SH3 domain-containing protein" evidence="5">
    <location>
        <begin position="24"/>
        <end position="2186"/>
    </location>
</feature>
<evidence type="ECO:0000256" key="4">
    <source>
        <dbReference type="SAM" id="Phobius"/>
    </source>
</evidence>
<dbReference type="InterPro" id="IPR001452">
    <property type="entry name" value="SH3_domain"/>
</dbReference>
<dbReference type="SUPFAM" id="SSF49329">
    <property type="entry name" value="Cu,Zn superoxide dismutase-like"/>
    <property type="match status" value="4"/>
</dbReference>
<feature type="region of interest" description="Disordered" evidence="3">
    <location>
        <begin position="1079"/>
        <end position="1109"/>
    </location>
</feature>
<protein>
    <recommendedName>
        <fullName evidence="6">SH3 domain-containing protein</fullName>
    </recommendedName>
</protein>
<feature type="compositionally biased region" description="Pro residues" evidence="3">
    <location>
        <begin position="2030"/>
        <end position="2040"/>
    </location>
</feature>
<dbReference type="PRINTS" id="PR00452">
    <property type="entry name" value="SH3DOMAIN"/>
</dbReference>
<feature type="compositionally biased region" description="Polar residues" evidence="3">
    <location>
        <begin position="1357"/>
        <end position="1382"/>
    </location>
</feature>
<feature type="compositionally biased region" description="Low complexity" evidence="3">
    <location>
        <begin position="536"/>
        <end position="546"/>
    </location>
</feature>
<feature type="region of interest" description="Disordered" evidence="3">
    <location>
        <begin position="1188"/>
        <end position="2123"/>
    </location>
</feature>
<feature type="compositionally biased region" description="Pro residues" evidence="3">
    <location>
        <begin position="1997"/>
        <end position="2011"/>
    </location>
</feature>
<evidence type="ECO:0000259" key="6">
    <source>
        <dbReference type="PROSITE" id="PS50002"/>
    </source>
</evidence>
<feature type="compositionally biased region" description="Basic and acidic residues" evidence="3">
    <location>
        <begin position="1498"/>
        <end position="1507"/>
    </location>
</feature>
<accession>A0A1X7VLS0</accession>
<dbReference type="InParanoid" id="A0A1X7VLS0"/>
<evidence type="ECO:0000256" key="2">
    <source>
        <dbReference type="PROSITE-ProRule" id="PRU00192"/>
    </source>
</evidence>
<dbReference type="InterPro" id="IPR053257">
    <property type="entry name" value="Cu-only_SOD"/>
</dbReference>
<feature type="region of interest" description="Disordered" evidence="3">
    <location>
        <begin position="523"/>
        <end position="546"/>
    </location>
</feature>
<dbReference type="KEGG" id="aqu:105316519"/>
<dbReference type="Proteomes" id="UP000007879">
    <property type="component" value="Unassembled WGS sequence"/>
</dbReference>
<feature type="compositionally biased region" description="Basic and acidic residues" evidence="3">
    <location>
        <begin position="1794"/>
        <end position="1820"/>
    </location>
</feature>
<feature type="compositionally biased region" description="Pro residues" evidence="3">
    <location>
        <begin position="1423"/>
        <end position="1437"/>
    </location>
</feature>
<dbReference type="InterPro" id="IPR036423">
    <property type="entry name" value="SOD-like_Cu/Zn_dom_sf"/>
</dbReference>
<feature type="compositionally biased region" description="Basic residues" evidence="3">
    <location>
        <begin position="1909"/>
        <end position="1920"/>
    </location>
</feature>
<name>A0A1X7VLS0_AMPQE</name>
<dbReference type="SMART" id="SM00326">
    <property type="entry name" value="SH3"/>
    <property type="match status" value="4"/>
</dbReference>
<keyword evidence="4" id="KW-0472">Membrane</keyword>
<feature type="domain" description="SH3" evidence="6">
    <location>
        <begin position="2119"/>
        <end position="2184"/>
    </location>
</feature>
<dbReference type="Gene3D" id="2.60.40.200">
    <property type="entry name" value="Superoxide dismutase, copper/zinc binding domain"/>
    <property type="match status" value="4"/>
</dbReference>
<dbReference type="PROSITE" id="PS50002">
    <property type="entry name" value="SH3"/>
    <property type="match status" value="4"/>
</dbReference>
<keyword evidence="8" id="KW-1185">Reference proteome</keyword>
<dbReference type="InterPro" id="IPR036028">
    <property type="entry name" value="SH3-like_dom_sf"/>
</dbReference>
<dbReference type="EnsemblMetazoa" id="XM_020007785.1">
    <property type="protein sequence ID" value="XP_019863344.1"/>
    <property type="gene ID" value="LOC105316519"/>
</dbReference>
<feature type="signal peptide" evidence="5">
    <location>
        <begin position="1"/>
        <end position="23"/>
    </location>
</feature>
<reference evidence="8" key="1">
    <citation type="journal article" date="2010" name="Nature">
        <title>The Amphimedon queenslandica genome and the evolution of animal complexity.</title>
        <authorList>
            <person name="Srivastava M."/>
            <person name="Simakov O."/>
            <person name="Chapman J."/>
            <person name="Fahey B."/>
            <person name="Gauthier M.E."/>
            <person name="Mitros T."/>
            <person name="Richards G.S."/>
            <person name="Conaco C."/>
            <person name="Dacre M."/>
            <person name="Hellsten U."/>
            <person name="Larroux C."/>
            <person name="Putnam N.H."/>
            <person name="Stanke M."/>
            <person name="Adamska M."/>
            <person name="Darling A."/>
            <person name="Degnan S.M."/>
            <person name="Oakley T.H."/>
            <person name="Plachetzki D.C."/>
            <person name="Zhai Y."/>
            <person name="Adamski M."/>
            <person name="Calcino A."/>
            <person name="Cummins S.F."/>
            <person name="Goodstein D.M."/>
            <person name="Harris C."/>
            <person name="Jackson D.J."/>
            <person name="Leys S.P."/>
            <person name="Shu S."/>
            <person name="Woodcroft B.J."/>
            <person name="Vervoort M."/>
            <person name="Kosik K.S."/>
            <person name="Manning G."/>
            <person name="Degnan B.M."/>
            <person name="Rokhsar D.S."/>
        </authorList>
    </citation>
    <scope>NUCLEOTIDE SEQUENCE [LARGE SCALE GENOMIC DNA]</scope>
</reference>
<feature type="compositionally biased region" description="Basic residues" evidence="3">
    <location>
        <begin position="1605"/>
        <end position="1614"/>
    </location>
</feature>
<reference evidence="7" key="2">
    <citation type="submission" date="2017-05" db="UniProtKB">
        <authorList>
            <consortium name="EnsemblMetazoa"/>
        </authorList>
    </citation>
    <scope>IDENTIFICATION</scope>
</reference>
<feature type="compositionally biased region" description="Low complexity" evidence="3">
    <location>
        <begin position="2012"/>
        <end position="2022"/>
    </location>
</feature>
<dbReference type="SUPFAM" id="SSF50044">
    <property type="entry name" value="SH3-domain"/>
    <property type="match status" value="4"/>
</dbReference>
<organism evidence="7">
    <name type="scientific">Amphimedon queenslandica</name>
    <name type="common">Sponge</name>
    <dbReference type="NCBI Taxonomy" id="400682"/>
    <lineage>
        <taxon>Eukaryota</taxon>
        <taxon>Metazoa</taxon>
        <taxon>Porifera</taxon>
        <taxon>Demospongiae</taxon>
        <taxon>Heteroscleromorpha</taxon>
        <taxon>Haplosclerida</taxon>
        <taxon>Niphatidae</taxon>
        <taxon>Amphimedon</taxon>
    </lineage>
</organism>
<proteinExistence type="predicted"/>
<dbReference type="Pfam" id="PF07653">
    <property type="entry name" value="SH3_2"/>
    <property type="match status" value="2"/>
</dbReference>
<feature type="compositionally biased region" description="Polar residues" evidence="3">
    <location>
        <begin position="1837"/>
        <end position="1847"/>
    </location>
</feature>
<feature type="transmembrane region" description="Helical" evidence="4">
    <location>
        <begin position="812"/>
        <end position="839"/>
    </location>
</feature>
<dbReference type="CDD" id="cd00174">
    <property type="entry name" value="SH3"/>
    <property type="match status" value="2"/>
</dbReference>
<feature type="compositionally biased region" description="Polar residues" evidence="3">
    <location>
        <begin position="1889"/>
        <end position="1903"/>
    </location>
</feature>
<feature type="compositionally biased region" description="Basic and acidic residues" evidence="3">
    <location>
        <begin position="1091"/>
        <end position="1109"/>
    </location>
</feature>
<dbReference type="InterPro" id="IPR001424">
    <property type="entry name" value="SOD_Cu_Zn_dom"/>
</dbReference>
<keyword evidence="5" id="KW-0732">Signal</keyword>
<dbReference type="OrthoDB" id="159229at2759"/>
<feature type="compositionally biased region" description="Basic and acidic residues" evidence="3">
    <location>
        <begin position="1850"/>
        <end position="1860"/>
    </location>
</feature>
<gene>
    <name evidence="7" type="primary">105316519</name>
</gene>
<evidence type="ECO:0000313" key="7">
    <source>
        <dbReference type="EnsemblMetazoa" id="Aqu2.1.41326_001"/>
    </source>
</evidence>
<evidence type="ECO:0000256" key="5">
    <source>
        <dbReference type="SAM" id="SignalP"/>
    </source>
</evidence>
<feature type="compositionally biased region" description="Basic and acidic residues" evidence="3">
    <location>
        <begin position="1383"/>
        <end position="1400"/>
    </location>
</feature>
<feature type="compositionally biased region" description="Basic and acidic residues" evidence="3">
    <location>
        <begin position="1727"/>
        <end position="1738"/>
    </location>
</feature>
<feature type="compositionally biased region" description="Polar residues" evidence="3">
    <location>
        <begin position="1539"/>
        <end position="1549"/>
    </location>
</feature>
<feature type="domain" description="SH3" evidence="6">
    <location>
        <begin position="1026"/>
        <end position="1085"/>
    </location>
</feature>
<feature type="compositionally biased region" description="Polar residues" evidence="3">
    <location>
        <begin position="2047"/>
        <end position="2067"/>
    </location>
</feature>
<keyword evidence="4" id="KW-0812">Transmembrane</keyword>
<dbReference type="Gene3D" id="2.30.30.40">
    <property type="entry name" value="SH3 Domains"/>
    <property type="match status" value="4"/>
</dbReference>
<feature type="compositionally biased region" description="Basic and acidic residues" evidence="3">
    <location>
        <begin position="1335"/>
        <end position="1354"/>
    </location>
</feature>
<dbReference type="EnsemblMetazoa" id="Aqu2.1.41326_001">
    <property type="protein sequence ID" value="Aqu2.1.41326_001"/>
    <property type="gene ID" value="Aqu2.1.41326"/>
</dbReference>
<evidence type="ECO:0000256" key="3">
    <source>
        <dbReference type="SAM" id="MobiDB-lite"/>
    </source>
</evidence>
<feature type="compositionally biased region" description="Pro residues" evidence="3">
    <location>
        <begin position="1653"/>
        <end position="1725"/>
    </location>
</feature>
<feature type="compositionally biased region" description="Low complexity" evidence="3">
    <location>
        <begin position="1236"/>
        <end position="1246"/>
    </location>
</feature>
<feature type="compositionally biased region" description="Polar residues" evidence="3">
    <location>
        <begin position="1572"/>
        <end position="1589"/>
    </location>
</feature>
<sequence length="2186" mass="234515">MQVHAPITLTVLIWLLLIECCSANLTAIATVSQRGVTGTIIFTQNTPTSETNIRLTLTGLPPDELYQWHVHQYPFASALPSPCSPPNTGGHFDPLGAFNQANYSTNCNKNNPAACEIGDLSGKFGLLNVSDLPFSEGDDTISLYGRHSIIGRSIVFHFSNGTRFVCANILINSSQDVISRAYSPFRRSSIVGNIYFTQYSFNLTTVFVDLLSPLATQDHNWHVHEDPVTGGDNACSSTAGHYNPRNVNVTNNDYLNNCNESNPFECEVGDLSNKGGTISFSSTSNQGRLFYSDIDLPLLIDSEGHYIENRSIVIHQENRGAPRVACGNLTALKPREAVSVFNGEEGVYGSIKFKQDSPFDPTTVLVNITGLNEMAGGYHVHETPVGEGVTDRSRCGPSYTGGHWNPRNAPYPLPPGLTSDQYEVGDLSGKFELLDGLNESAAEYSDPNIPLFGVDSIIGRSVVIHLAEPGAPRWVCANINYARPTVQVSAAFSFSNNQSFEVVFVQPDDDPYSDTTIFIRNNSFIEPPSPSPSPSPSVTSPTSLSSLPQTSLISSLEFAMSSSLSPSPSPSLLLGSGDGDMMLRKKRFSDSDIMNELLEADDVYMYEENDEMNDQFVNEKEAEHPIMVAKRQIMDLSPISWSVSNLPAQQGGGVACDLFMPILSNSNDTLCMNGVQLGCSGGDLTAKHGPLTVNSNGMIRTVYTDPYLPLSGDNSVLGKGLLVQSDGEGQLAAIQPSDMPALTNATSCIVSTSSTSSISSTTSTAAITLTNTISTSQVTTTSTLSTTSTSAGPSISVVTETPSGVLPFSNTILIIICAGGGGVLLLLLILFLALCIICCKCRRSNRYDKYMKDHIRSAGNIELGKYKRTNPISGVSCYRVLYDYDPQQDGDLELKEGEMVTLLESPLDGDWWCGKLENEKQGWFPKSYVEYVDIVGENKKRQEDSFAVAAATIRVASMAFTSPNTPSTNSKLHKDLKEEESTFIIPNLHTGTPQASPQIARAHTPIKRAPSEATPSPPPSYESPIPPEDIYIAKFDYSPQSDSELKMAQGDRVIIIERADGGWWHGVIGEEHGWFPETFVEPEESSPPMYDEDKKEETKKEEEEEPFRPRGMTEFHKETSDEVEASEYKAVYTYTSDTDGDLKFQEGDTILVYWANPNGWWFGSVDGRQGYFPGSYVEAVMEHTASPNLSGEGLGVIKEESPPSEAGGTSFSDEISNAFKKRKEAAETGGERAAISPVPSSSGSLSDEIANAFKRREERKPGATDSQKSSPALARGGTSGSLEDQLAAAIKKRSTSPPQEPPVVSSGGATGGGGSLEDQLAAALKKRSSSPPAHAIKEKEQVDEKEKEEEKREASGSLGNIQTEIMSMLTSFGGSSESSTVGTDKEKLIKDEEPQATDKKPVKRRQAPPPPKSKSVTSKSPTPASPEPPLQTTPTPTPSNETPKSPDDTQATAIPPVVKATDQTTPTGRRKPPVVPLVVDKPVEATPTNISKTPPIEQKVKTEEPKKQSRTLPPKVVKQLTASPGTKARRAPPPPPSSLATHTKTASVSSDDDKSGQPQNKNKPIALEAAKPTSTSSDSASEKILSSETQEPKAIVQKGSGWKPQTRKGKKQAPRRNPPLPPPTATPTTVAASTQSKNKPKVQIVRRPTARNIPPPPNIPLPAPPKKSPSNIPPPPSTSLPPPPSSPLPPPPTSSLSPPPTSFLSPPPSSPLPPPPSSPLPPPPKQKSSDSDNSERKKSVTRPSRPPLAKQKSTDNSGDPPSVPSHDSDYEKPISTPSKKASADYEEPLPKPLHGYEKIDPSKLVERGSYDKPVPPKETKPAGNEYEEPLPKPRVRTSATKPPQIANQYEEVKSPTKDDDGNNDYEPVRPPTVAELAVTTNPAPPVASRDSNLKPSEPSNPLTGPSPKPKVKPKPAKLLKPKPPVAKKPASLSPSVNKKEENESAEGTAPKPKPRPPKPSPPPRVSSLPSTPQGSPSPTAKRKHSPVPSPLATRSFPVPPKSPSSPLPPTQPSTTPSSAPPTKAERKSSLPPPRPKPPPIRKLSAASAEQTDAGNNKVTSPLSNGPIISNGVKPDKLDQPVPKARRTSGEGSTKASIPARPPPPRSIKKEKKDDDDGGQAQKYYKALKSYTSGGGNGDHLSFSKGDILVVLDDGGAGKEGWVHGMLDDGTTGLFPLSHVTDFQPNQ</sequence>
<dbReference type="PANTHER" id="PTHR20910:SF1">
    <property type="entry name" value="SUPEROXIDE DISMUTASE COPPER_ZINC BINDING DOMAIN-CONTAINING PROTEIN"/>
    <property type="match status" value="1"/>
</dbReference>